<dbReference type="Proteomes" id="UP000309215">
    <property type="component" value="Unassembled WGS sequence"/>
</dbReference>
<keyword evidence="3" id="KW-0472">Membrane</keyword>
<feature type="domain" description="Methyl-accepting transducer" evidence="4">
    <location>
        <begin position="217"/>
        <end position="453"/>
    </location>
</feature>
<dbReference type="AlphaFoldDB" id="A0A4U1IVN0"/>
<feature type="transmembrane region" description="Helical" evidence="3">
    <location>
        <begin position="12"/>
        <end position="30"/>
    </location>
</feature>
<dbReference type="InterPro" id="IPR007891">
    <property type="entry name" value="CHASE3"/>
</dbReference>
<dbReference type="EMBL" id="SSMQ01000067">
    <property type="protein sequence ID" value="TKC98520.1"/>
    <property type="molecule type" value="Genomic_DNA"/>
</dbReference>
<dbReference type="PROSITE" id="PS50111">
    <property type="entry name" value="CHEMOTAXIS_TRANSDUC_2"/>
    <property type="match status" value="1"/>
</dbReference>
<dbReference type="SUPFAM" id="SSF58104">
    <property type="entry name" value="Methyl-accepting chemotaxis protein (MCP) signaling domain"/>
    <property type="match status" value="1"/>
</dbReference>
<dbReference type="PANTHER" id="PTHR32089">
    <property type="entry name" value="METHYL-ACCEPTING CHEMOTAXIS PROTEIN MCPB"/>
    <property type="match status" value="1"/>
</dbReference>
<proteinExistence type="predicted"/>
<evidence type="ECO:0000259" key="4">
    <source>
        <dbReference type="PROSITE" id="PS50111"/>
    </source>
</evidence>
<gene>
    <name evidence="5" type="ORF">E8A74_40905</name>
</gene>
<accession>A0A4U1IVN0</accession>
<evidence type="ECO:0000256" key="1">
    <source>
        <dbReference type="ARBA" id="ARBA00023224"/>
    </source>
</evidence>
<sequence length="493" mass="53031">MGKSWTVGQQIAAGFLLPLLILITLGTFSYRSTQRLLATTEAVTHAHEELTGLSGFLSALDETETGKRGFVITGREDFLQPYYTGKKGVGTELRQLEELFRDDADQNERVKHLRPLVEERLREIDETIDARKSLGFDAALKLVLEGNGPKVMEQIRRIVAEMKTHEQKLLTERSTEAKQAAAWLSQILIFGTLAAVLIVAGVAVFVTRGLGARIGAAVQHIRSAAAELEAAATQQVRGAKGQVSAATEVSTTVRELVTTSRQISESAQRVTQVASETALAAKGGNQTVEGAQGAIDTVRRQVDQIVTHMLDLGRKSQEIGGILDIVSELSEQTNILAINATIEAVGAGESGRRFGVVAGEIRKLADRVGGSAKEIRRLIEEIRAAANTTVMATEDGAKAVEAGTRRFGEVAQSFRRIVEYVGSTAEASREIELSTKQQTSAMEQVASAIADVAQTARESETGSSQTLNTASQLSGLSGDLVRLIRQRQEEQAA</sequence>
<keyword evidence="6" id="KW-1185">Reference proteome</keyword>
<reference evidence="5 6" key="1">
    <citation type="submission" date="2019-04" db="EMBL/GenBank/DDBJ databases">
        <authorList>
            <person name="Li Y."/>
            <person name="Wang J."/>
        </authorList>
    </citation>
    <scope>NUCLEOTIDE SEQUENCE [LARGE SCALE GENOMIC DNA]</scope>
    <source>
        <strain evidence="5 6">DSM 14668</strain>
    </source>
</reference>
<dbReference type="RefSeq" id="WP_136934559.1">
    <property type="nucleotide sequence ID" value="NZ_SSMQ01000067.1"/>
</dbReference>
<keyword evidence="3" id="KW-1133">Transmembrane helix</keyword>
<evidence type="ECO:0000313" key="5">
    <source>
        <dbReference type="EMBL" id="TKC98520.1"/>
    </source>
</evidence>
<dbReference type="CDD" id="cd19410">
    <property type="entry name" value="HK9-like_sensor"/>
    <property type="match status" value="1"/>
</dbReference>
<dbReference type="PANTHER" id="PTHR32089:SF112">
    <property type="entry name" value="LYSOZYME-LIKE PROTEIN-RELATED"/>
    <property type="match status" value="1"/>
</dbReference>
<feature type="transmembrane region" description="Helical" evidence="3">
    <location>
        <begin position="183"/>
        <end position="206"/>
    </location>
</feature>
<organism evidence="5 6">
    <name type="scientific">Polyangium fumosum</name>
    <dbReference type="NCBI Taxonomy" id="889272"/>
    <lineage>
        <taxon>Bacteria</taxon>
        <taxon>Pseudomonadati</taxon>
        <taxon>Myxococcota</taxon>
        <taxon>Polyangia</taxon>
        <taxon>Polyangiales</taxon>
        <taxon>Polyangiaceae</taxon>
        <taxon>Polyangium</taxon>
    </lineage>
</organism>
<dbReference type="GO" id="GO:0016301">
    <property type="term" value="F:kinase activity"/>
    <property type="evidence" value="ECO:0007669"/>
    <property type="project" value="UniProtKB-KW"/>
</dbReference>
<comment type="caution">
    <text evidence="5">The sequence shown here is derived from an EMBL/GenBank/DDBJ whole genome shotgun (WGS) entry which is preliminary data.</text>
</comment>
<keyword evidence="5" id="KW-0808">Transferase</keyword>
<keyword evidence="3" id="KW-0812">Transmembrane</keyword>
<dbReference type="InterPro" id="IPR004089">
    <property type="entry name" value="MCPsignal_dom"/>
</dbReference>
<evidence type="ECO:0000256" key="3">
    <source>
        <dbReference type="SAM" id="Phobius"/>
    </source>
</evidence>
<dbReference type="Gene3D" id="1.10.287.950">
    <property type="entry name" value="Methyl-accepting chemotaxis protein"/>
    <property type="match status" value="1"/>
</dbReference>
<dbReference type="GO" id="GO:0016020">
    <property type="term" value="C:membrane"/>
    <property type="evidence" value="ECO:0007669"/>
    <property type="project" value="InterPro"/>
</dbReference>
<name>A0A4U1IVN0_9BACT</name>
<protein>
    <submittedName>
        <fullName evidence="5">Histidine kinase</fullName>
    </submittedName>
</protein>
<evidence type="ECO:0000313" key="6">
    <source>
        <dbReference type="Proteomes" id="UP000309215"/>
    </source>
</evidence>
<keyword evidence="1 2" id="KW-0807">Transducer</keyword>
<dbReference type="Pfam" id="PF05227">
    <property type="entry name" value="CHASE3"/>
    <property type="match status" value="1"/>
</dbReference>
<dbReference type="OrthoDB" id="9791237at2"/>
<dbReference type="GO" id="GO:0007165">
    <property type="term" value="P:signal transduction"/>
    <property type="evidence" value="ECO:0007669"/>
    <property type="project" value="UniProtKB-KW"/>
</dbReference>
<keyword evidence="5" id="KW-0418">Kinase</keyword>
<dbReference type="SMART" id="SM00283">
    <property type="entry name" value="MA"/>
    <property type="match status" value="1"/>
</dbReference>
<evidence type="ECO:0000256" key="2">
    <source>
        <dbReference type="PROSITE-ProRule" id="PRU00284"/>
    </source>
</evidence>
<dbReference type="Pfam" id="PF00015">
    <property type="entry name" value="MCPsignal"/>
    <property type="match status" value="1"/>
</dbReference>